<sequence>MKIQQILPLIIILVILGGCQLKEEQLPETKAFQDEYTREFMDSVEEVKDGYYLFRSKTEGYTMLFPENAEVSKMFYERNKDFFENLTFVDYSREENYNHRSDVMYSPYGEKDIDINLESLSTKGGYSGDYQEIEEKNTRIYFAKEQKMYEEEGRKRTVYSFFSYIVPKGGSVGIEYIYSSFCYDEETCNIDPEVEEDKALMLMKSVQFNTD</sequence>
<accession>A0ABT7L3R1</accession>
<dbReference type="Proteomes" id="UP001235343">
    <property type="component" value="Unassembled WGS sequence"/>
</dbReference>
<comment type="caution">
    <text evidence="1">The sequence shown here is derived from an EMBL/GenBank/DDBJ whole genome shotgun (WGS) entry which is preliminary data.</text>
</comment>
<name>A0ABT7L3R1_9BACI</name>
<reference evidence="1 2" key="1">
    <citation type="submission" date="2023-06" db="EMBL/GenBank/DDBJ databases">
        <title>Aquibacillus rhizosphaerae LR5S19.</title>
        <authorList>
            <person name="Sun J.-Q."/>
        </authorList>
    </citation>
    <scope>NUCLEOTIDE SEQUENCE [LARGE SCALE GENOMIC DNA]</scope>
    <source>
        <strain evidence="1 2">LR5S19</strain>
    </source>
</reference>
<organism evidence="1 2">
    <name type="scientific">Aquibacillus rhizosphaerae</name>
    <dbReference type="NCBI Taxonomy" id="3051431"/>
    <lineage>
        <taxon>Bacteria</taxon>
        <taxon>Bacillati</taxon>
        <taxon>Bacillota</taxon>
        <taxon>Bacilli</taxon>
        <taxon>Bacillales</taxon>
        <taxon>Bacillaceae</taxon>
        <taxon>Aquibacillus</taxon>
    </lineage>
</organism>
<evidence type="ECO:0008006" key="3">
    <source>
        <dbReference type="Google" id="ProtNLM"/>
    </source>
</evidence>
<proteinExistence type="predicted"/>
<dbReference type="PROSITE" id="PS51257">
    <property type="entry name" value="PROKAR_LIPOPROTEIN"/>
    <property type="match status" value="1"/>
</dbReference>
<dbReference type="RefSeq" id="WP_285931581.1">
    <property type="nucleotide sequence ID" value="NZ_JASTZU010000029.1"/>
</dbReference>
<keyword evidence="2" id="KW-1185">Reference proteome</keyword>
<gene>
    <name evidence="1" type="ORF">QQS35_08655</name>
</gene>
<evidence type="ECO:0000313" key="1">
    <source>
        <dbReference type="EMBL" id="MDL4840513.1"/>
    </source>
</evidence>
<protein>
    <recommendedName>
        <fullName evidence="3">Lipoprotein YvcA</fullName>
    </recommendedName>
</protein>
<dbReference type="EMBL" id="JASTZU010000029">
    <property type="protein sequence ID" value="MDL4840513.1"/>
    <property type="molecule type" value="Genomic_DNA"/>
</dbReference>
<evidence type="ECO:0000313" key="2">
    <source>
        <dbReference type="Proteomes" id="UP001235343"/>
    </source>
</evidence>